<dbReference type="SUPFAM" id="SSF50978">
    <property type="entry name" value="WD40 repeat-like"/>
    <property type="match status" value="1"/>
</dbReference>
<gene>
    <name evidence="8" type="ORF">RND71_043469</name>
</gene>
<dbReference type="PROSITE" id="PS51064">
    <property type="entry name" value="IRS_PTB"/>
    <property type="match status" value="1"/>
</dbReference>
<dbReference type="CDD" id="cd21930">
    <property type="entry name" value="IPD_PPP1R12"/>
    <property type="match status" value="1"/>
</dbReference>
<sequence>MATDTGDVLKQCYLKIKSKNVGVWQKRWVVLRRSSSKGPYRLDLEADTWVKLIMQECVMPTSFLNNGEPDVLTPGIQKELQELFHVYLLPNSKLDLFGECLLQVTHENIYLWDKINCKVKQAAWPLTSLRRYGSDPTKFTFEAGRHCDTGEGMFVFHTVEGEKIYRKVHQATLAIAEAHKSSKSIITNVNVLIFFVFWSHTKASYCDPGVVQLFIWKASHQEDELNKLDQSTPLVYKKDQKFYFSSSLKSKNSFITSSSYHNKTKMLVTGFSSGEFLLHELPDFNLIQSLQLTSTGQIDSLCINSTGDWIALASSIKNSFNIDANQDITTESKLVVWEWLSESFILKQVGTGDGVTNIIEAVAYSPDGIYLATGCSNGKIKVWNLITGFCFITFGEEHKGPITGLEFVSNKSGNVLISSSLDGTIRAFDLKRYRNFRTMLDDAQNPQFSCVSVDVLSGDFIAAGSQNTFEVFLFNLTTGKLLEKLTGHSAPVSDVKFSPSANILASCSWDCTLRLWSLFESAKCHRDVIQLNSDCVCLDFRPDGKEICVATMNGQLSFFDVETAEMNAACASSDYDEIHRLLDNNLVDINVGNIDGLTALHHACIDDNLELVEFLLKKGADINCVDNEGWSPLHATASCGHLEIAEFLLQHGADSKLANVDLELAYDLSENDFMRELLKTALIEQTNVTNFDKFRNYEKEKMEEDVLEMIRTGIYEQLTDNPYILNLIAQCREKLKDQEALTQKIEKEEQERKEKESTNLQANTSITTAESETQRKAHAKRARESRRSTQGILVEDVNKAKDQLLTSLKSAYSTDNNLLNDKKNTDLDTIIETTNVDQKENNLNSLPHYSSLQKISKGDSCEIVEVNSLLDNVDGKNYKPEITREFLRPYRSKITVDETDENFDKKTPLSRSRPSSISSTNSYKTDLLKNEIAKENSFKDNLKKQFDNTGEINEENKNSPIDYKKLYEELLVEFEKFKNEVSKKENDFLREKRQMQRKLSELEEELNQMENIKEDNTRLKNENGALNNYNVIVLNDRLMSETVQNEHSYFTNNISSYDGNLNLNYVDDDSNDTHSFKEMDIESECFPCIPMSSAIQLNAASFIGNHQLSSSSETRLASSPSSKASSMINISNNLTTNRNRTSVQSMSSLISVQPKNAASGTAVILTEEEKRTLIAEACLTNLEEIDENCK</sequence>
<evidence type="ECO:0000259" key="7">
    <source>
        <dbReference type="PROSITE" id="PS51064"/>
    </source>
</evidence>
<feature type="coiled-coil region" evidence="5">
    <location>
        <begin position="967"/>
        <end position="1029"/>
    </location>
</feature>
<feature type="repeat" description="ANK" evidence="3">
    <location>
        <begin position="595"/>
        <end position="627"/>
    </location>
</feature>
<feature type="compositionally biased region" description="Basic and acidic residues" evidence="6">
    <location>
        <begin position="746"/>
        <end position="757"/>
    </location>
</feature>
<protein>
    <recommendedName>
        <fullName evidence="7">IRS-type PTB domain-containing protein</fullName>
    </recommendedName>
</protein>
<dbReference type="Pfam" id="PF12796">
    <property type="entry name" value="Ank_2"/>
    <property type="match status" value="1"/>
</dbReference>
<dbReference type="PROSITE" id="PS50294">
    <property type="entry name" value="WD_REPEATS_REGION"/>
    <property type="match status" value="2"/>
</dbReference>
<feature type="compositionally biased region" description="Low complexity" evidence="6">
    <location>
        <begin position="909"/>
        <end position="922"/>
    </location>
</feature>
<name>A0AAE1QPI0_9SOLA</name>
<keyword evidence="1 4" id="KW-0853">WD repeat</keyword>
<reference evidence="8" key="1">
    <citation type="submission" date="2023-12" db="EMBL/GenBank/DDBJ databases">
        <title>Genome assembly of Anisodus tanguticus.</title>
        <authorList>
            <person name="Wang Y.-J."/>
        </authorList>
    </citation>
    <scope>NUCLEOTIDE SEQUENCE</scope>
    <source>
        <strain evidence="8">KB-2021</strain>
        <tissue evidence="8">Leaf</tissue>
    </source>
</reference>
<feature type="repeat" description="ANK" evidence="3">
    <location>
        <begin position="628"/>
        <end position="660"/>
    </location>
</feature>
<dbReference type="Gene3D" id="6.10.140.390">
    <property type="match status" value="1"/>
</dbReference>
<feature type="region of interest" description="Disordered" evidence="6">
    <location>
        <begin position="899"/>
        <end position="922"/>
    </location>
</feature>
<dbReference type="CDD" id="cd13164">
    <property type="entry name" value="PTB_DOK4_DOK5_DOK6"/>
    <property type="match status" value="1"/>
</dbReference>
<dbReference type="InterPro" id="IPR031775">
    <property type="entry name" value="PRKG1_interact"/>
</dbReference>
<dbReference type="InterPro" id="IPR015943">
    <property type="entry name" value="WD40/YVTN_repeat-like_dom_sf"/>
</dbReference>
<dbReference type="InterPro" id="IPR011993">
    <property type="entry name" value="PH-like_dom_sf"/>
</dbReference>
<dbReference type="GO" id="GO:0032040">
    <property type="term" value="C:small-subunit processome"/>
    <property type="evidence" value="ECO:0007669"/>
    <property type="project" value="TreeGrafter"/>
</dbReference>
<dbReference type="SUPFAM" id="SSF48403">
    <property type="entry name" value="Ankyrin repeat"/>
    <property type="match status" value="1"/>
</dbReference>
<dbReference type="PROSITE" id="PS00678">
    <property type="entry name" value="WD_REPEATS_1"/>
    <property type="match status" value="1"/>
</dbReference>
<dbReference type="Gene3D" id="1.25.40.20">
    <property type="entry name" value="Ankyrin repeat-containing domain"/>
    <property type="match status" value="1"/>
</dbReference>
<keyword evidence="3" id="KW-0040">ANK repeat</keyword>
<dbReference type="SMART" id="SM01244">
    <property type="entry name" value="IRS"/>
    <property type="match status" value="1"/>
</dbReference>
<keyword evidence="2" id="KW-0677">Repeat</keyword>
<dbReference type="Pfam" id="PF15898">
    <property type="entry name" value="PRKG1_interact"/>
    <property type="match status" value="1"/>
</dbReference>
<dbReference type="Gene3D" id="2.30.29.30">
    <property type="entry name" value="Pleckstrin-homology domain (PH domain)/Phosphotyrosine-binding domain (PTB)"/>
    <property type="match status" value="1"/>
</dbReference>
<feature type="region of interest" description="Disordered" evidence="6">
    <location>
        <begin position="746"/>
        <end position="791"/>
    </location>
</feature>
<accession>A0AAE1QPI0</accession>
<organism evidence="8 9">
    <name type="scientific">Anisodus tanguticus</name>
    <dbReference type="NCBI Taxonomy" id="243964"/>
    <lineage>
        <taxon>Eukaryota</taxon>
        <taxon>Viridiplantae</taxon>
        <taxon>Streptophyta</taxon>
        <taxon>Embryophyta</taxon>
        <taxon>Tracheophyta</taxon>
        <taxon>Spermatophyta</taxon>
        <taxon>Magnoliopsida</taxon>
        <taxon>eudicotyledons</taxon>
        <taxon>Gunneridae</taxon>
        <taxon>Pentapetalae</taxon>
        <taxon>asterids</taxon>
        <taxon>lamiids</taxon>
        <taxon>Solanales</taxon>
        <taxon>Solanaceae</taxon>
        <taxon>Solanoideae</taxon>
        <taxon>Hyoscyameae</taxon>
        <taxon>Anisodus</taxon>
    </lineage>
</organism>
<dbReference type="PROSITE" id="PS50297">
    <property type="entry name" value="ANK_REP_REGION"/>
    <property type="match status" value="2"/>
</dbReference>
<feature type="domain" description="IRS-type PTB" evidence="7">
    <location>
        <begin position="77"/>
        <end position="182"/>
    </location>
</feature>
<evidence type="ECO:0000256" key="5">
    <source>
        <dbReference type="SAM" id="Coils"/>
    </source>
</evidence>
<keyword evidence="5" id="KW-0175">Coiled coil</keyword>
<comment type="caution">
    <text evidence="8">The sequence shown here is derived from an EMBL/GenBank/DDBJ whole genome shotgun (WGS) entry which is preliminary data.</text>
</comment>
<dbReference type="Pfam" id="PF02174">
    <property type="entry name" value="IRS"/>
    <property type="match status" value="1"/>
</dbReference>
<dbReference type="PANTHER" id="PTHR19858:SF0">
    <property type="entry name" value="PERIODIC TRYPTOPHAN PROTEIN 2 HOMOLOG"/>
    <property type="match status" value="1"/>
</dbReference>
<evidence type="ECO:0000256" key="1">
    <source>
        <dbReference type="ARBA" id="ARBA00022574"/>
    </source>
</evidence>
<evidence type="ECO:0000313" key="8">
    <source>
        <dbReference type="EMBL" id="KAK4336904.1"/>
    </source>
</evidence>
<dbReference type="InterPro" id="IPR027145">
    <property type="entry name" value="PWP2"/>
</dbReference>
<dbReference type="InterPro" id="IPR001680">
    <property type="entry name" value="WD40_rpt"/>
</dbReference>
<dbReference type="PROSITE" id="PS50088">
    <property type="entry name" value="ANK_REPEAT"/>
    <property type="match status" value="2"/>
</dbReference>
<evidence type="ECO:0000256" key="6">
    <source>
        <dbReference type="SAM" id="MobiDB-lite"/>
    </source>
</evidence>
<dbReference type="InterPro" id="IPR036322">
    <property type="entry name" value="WD40_repeat_dom_sf"/>
</dbReference>
<feature type="repeat" description="WD" evidence="4">
    <location>
        <begin position="395"/>
        <end position="438"/>
    </location>
</feature>
<dbReference type="PANTHER" id="PTHR19858">
    <property type="entry name" value="WD40 REPEAT PROTEIN"/>
    <property type="match status" value="1"/>
</dbReference>
<dbReference type="AlphaFoldDB" id="A0AAE1QPI0"/>
<dbReference type="PROSITE" id="PS50082">
    <property type="entry name" value="WD_REPEATS_2"/>
    <property type="match status" value="3"/>
</dbReference>
<evidence type="ECO:0000313" key="9">
    <source>
        <dbReference type="Proteomes" id="UP001291623"/>
    </source>
</evidence>
<dbReference type="Gene3D" id="2.130.10.10">
    <property type="entry name" value="YVTN repeat-like/Quinoprotein amine dehydrogenase"/>
    <property type="match status" value="2"/>
</dbReference>
<keyword evidence="9" id="KW-1185">Reference proteome</keyword>
<dbReference type="GO" id="GO:0019901">
    <property type="term" value="F:protein kinase binding"/>
    <property type="evidence" value="ECO:0007669"/>
    <property type="project" value="InterPro"/>
</dbReference>
<dbReference type="SMART" id="SM00248">
    <property type="entry name" value="ANK"/>
    <property type="match status" value="3"/>
</dbReference>
<dbReference type="InterPro" id="IPR019775">
    <property type="entry name" value="WD40_repeat_CS"/>
</dbReference>
<dbReference type="Proteomes" id="UP001291623">
    <property type="component" value="Unassembled WGS sequence"/>
</dbReference>
<feature type="repeat" description="WD" evidence="4">
    <location>
        <begin position="485"/>
        <end position="518"/>
    </location>
</feature>
<dbReference type="EMBL" id="JAVYJV010000078">
    <property type="protein sequence ID" value="KAK4336904.1"/>
    <property type="molecule type" value="Genomic_DNA"/>
</dbReference>
<dbReference type="SUPFAM" id="SSF50729">
    <property type="entry name" value="PH domain-like"/>
    <property type="match status" value="1"/>
</dbReference>
<dbReference type="InterPro" id="IPR002404">
    <property type="entry name" value="IRS_PTB"/>
</dbReference>
<feature type="compositionally biased region" description="Polar residues" evidence="6">
    <location>
        <begin position="758"/>
        <end position="771"/>
    </location>
</feature>
<evidence type="ECO:0000256" key="3">
    <source>
        <dbReference type="PROSITE-ProRule" id="PRU00023"/>
    </source>
</evidence>
<dbReference type="SMART" id="SM00310">
    <property type="entry name" value="PTBI"/>
    <property type="match status" value="1"/>
</dbReference>
<dbReference type="InterPro" id="IPR002110">
    <property type="entry name" value="Ankyrin_rpt"/>
</dbReference>
<proteinExistence type="predicted"/>
<evidence type="ECO:0000256" key="2">
    <source>
        <dbReference type="ARBA" id="ARBA00022737"/>
    </source>
</evidence>
<dbReference type="GO" id="GO:0034388">
    <property type="term" value="C:Pwp2p-containing subcomplex of 90S preribosome"/>
    <property type="evidence" value="ECO:0007669"/>
    <property type="project" value="TreeGrafter"/>
</dbReference>
<feature type="region of interest" description="Disordered" evidence="6">
    <location>
        <begin position="1113"/>
        <end position="1137"/>
    </location>
</feature>
<dbReference type="Pfam" id="PF00400">
    <property type="entry name" value="WD40"/>
    <property type="match status" value="3"/>
</dbReference>
<dbReference type="GO" id="GO:0000462">
    <property type="term" value="P:maturation of SSU-rRNA from tricistronic rRNA transcript (SSU-rRNA, 5.8S rRNA, LSU-rRNA)"/>
    <property type="evidence" value="ECO:0007669"/>
    <property type="project" value="TreeGrafter"/>
</dbReference>
<dbReference type="InterPro" id="IPR036770">
    <property type="entry name" value="Ankyrin_rpt-contain_sf"/>
</dbReference>
<dbReference type="GO" id="GO:0000028">
    <property type="term" value="P:ribosomal small subunit assembly"/>
    <property type="evidence" value="ECO:0007669"/>
    <property type="project" value="TreeGrafter"/>
</dbReference>
<evidence type="ECO:0000256" key="4">
    <source>
        <dbReference type="PROSITE-ProRule" id="PRU00221"/>
    </source>
</evidence>
<dbReference type="SMART" id="SM00320">
    <property type="entry name" value="WD40"/>
    <property type="match status" value="5"/>
</dbReference>
<feature type="repeat" description="WD" evidence="4">
    <location>
        <begin position="352"/>
        <end position="385"/>
    </location>
</feature>